<evidence type="ECO:0000256" key="1">
    <source>
        <dbReference type="SAM" id="Coils"/>
    </source>
</evidence>
<reference evidence="3" key="2">
    <citation type="submission" date="2024-06" db="EMBL/GenBank/DDBJ databases">
        <title>Caproicibacterium argilliputei sp. nov, a novel caproic acid producing anaerobic bacterium isolated from pit mud.</title>
        <authorList>
            <person name="Zeng C."/>
        </authorList>
    </citation>
    <scope>NUCLEOTIDE SEQUENCE [LARGE SCALE GENOMIC DNA]</scope>
    <source>
        <strain evidence="3">ZCY20-5</strain>
    </source>
</reference>
<organism evidence="2 3">
    <name type="scientific">Caproicibacterium argilliputei</name>
    <dbReference type="NCBI Taxonomy" id="3030016"/>
    <lineage>
        <taxon>Bacteria</taxon>
        <taxon>Bacillati</taxon>
        <taxon>Bacillota</taxon>
        <taxon>Clostridia</taxon>
        <taxon>Eubacteriales</taxon>
        <taxon>Oscillospiraceae</taxon>
        <taxon>Caproicibacterium</taxon>
    </lineage>
</organism>
<dbReference type="EMBL" id="CP135996">
    <property type="protein sequence ID" value="WOC31831.1"/>
    <property type="molecule type" value="Genomic_DNA"/>
</dbReference>
<name>A0AA97H0R6_9FIRM</name>
<keyword evidence="3" id="KW-1185">Reference proteome</keyword>
<proteinExistence type="predicted"/>
<sequence>MPRKKAKTLEERIEELDGDLNELNARKAKLDEKIEELTGQKQELLNKIEAQKLAELQAALQRSGLTVEDAIARLAVQPLTTAS</sequence>
<evidence type="ECO:0000313" key="2">
    <source>
        <dbReference type="EMBL" id="WOC31831.1"/>
    </source>
</evidence>
<feature type="coiled-coil region" evidence="1">
    <location>
        <begin position="6"/>
        <end position="54"/>
    </location>
</feature>
<reference evidence="2 3" key="1">
    <citation type="submission" date="2024-06" db="EMBL/GenBank/DDBJ databases">
        <title>Caproicibacterium argilliputei sp. nov, a novel caproic acid producing anaerobic bacterium isolated from pit mud.</title>
        <authorList>
            <person name="Xia S."/>
        </authorList>
    </citation>
    <scope>NUCLEOTIDE SEQUENCE [LARGE SCALE GENOMIC DNA]</scope>
    <source>
        <strain evidence="2 3">ZCY20-5</strain>
    </source>
</reference>
<dbReference type="Proteomes" id="UP001300604">
    <property type="component" value="Chromosome"/>
</dbReference>
<keyword evidence="1" id="KW-0175">Coiled coil</keyword>
<gene>
    <name evidence="2" type="ORF">PXC00_11630</name>
</gene>
<dbReference type="RefSeq" id="WP_316934985.1">
    <property type="nucleotide sequence ID" value="NZ_CP135996.1"/>
</dbReference>
<accession>A0AA97H0R6</accession>
<dbReference type="Gene3D" id="1.20.5.340">
    <property type="match status" value="1"/>
</dbReference>
<dbReference type="AlphaFoldDB" id="A0AA97H0R6"/>
<evidence type="ECO:0000313" key="3">
    <source>
        <dbReference type="Proteomes" id="UP001300604"/>
    </source>
</evidence>
<dbReference type="KEGG" id="carl:PXC00_11630"/>
<protein>
    <submittedName>
        <fullName evidence="2">Uncharacterized protein</fullName>
    </submittedName>
</protein>
<reference evidence="3" key="3">
    <citation type="submission" date="2024-06" db="EMBL/GenBank/DDBJ databases">
        <authorList>
            <person name="Zeng C."/>
        </authorList>
    </citation>
    <scope>NUCLEOTIDE SEQUENCE [LARGE SCALE GENOMIC DNA]</scope>
    <source>
        <strain evidence="3">ZCY20-5</strain>
    </source>
</reference>